<evidence type="ECO:0000256" key="5">
    <source>
        <dbReference type="RuleBase" id="RU003616"/>
    </source>
</evidence>
<keyword evidence="6" id="KW-0472">Membrane</keyword>
<sequence length="178" mass="19941">MKETQSRKVPPMETTAAGIKTSYEDFEPYCKWQTEEGCDSLQLHLQDYKKEQLKVQLKSGILVITGERPINNNLLSRFRKEIKVSKHCKTSEIRAKFSSRGVLTISLPKITPSKDLGSNGDSTSFNACLPSIYLVGRESSSSRPRLYAKLAGQVAVMALAMAFGAFVYKYCYCVHVQC</sequence>
<comment type="similarity">
    <text evidence="4 5">Belongs to the small heat shock protein (HSP20) family.</text>
</comment>
<keyword evidence="3" id="KW-0611">Plant defense</keyword>
<dbReference type="OrthoDB" id="1431247at2759"/>
<evidence type="ECO:0000259" key="7">
    <source>
        <dbReference type="PROSITE" id="PS01031"/>
    </source>
</evidence>
<keyword evidence="6" id="KW-0812">Transmembrane</keyword>
<evidence type="ECO:0000256" key="2">
    <source>
        <dbReference type="ARBA" id="ARBA00022475"/>
    </source>
</evidence>
<keyword evidence="9" id="KW-1185">Reference proteome</keyword>
<gene>
    <name evidence="8" type="ORF">RCOM_1321910</name>
</gene>
<evidence type="ECO:0000256" key="1">
    <source>
        <dbReference type="ARBA" id="ARBA00004162"/>
    </source>
</evidence>
<protein>
    <recommendedName>
        <fullName evidence="7">SHSP domain-containing protein</fullName>
    </recommendedName>
</protein>
<keyword evidence="6" id="KW-1133">Transmembrane helix</keyword>
<dbReference type="PANTHER" id="PTHR43670:SF118">
    <property type="entry name" value="HSP20_ALPHA CRYSTALLIN FAMILY PROTEIN"/>
    <property type="match status" value="1"/>
</dbReference>
<dbReference type="Proteomes" id="UP000008311">
    <property type="component" value="Unassembled WGS sequence"/>
</dbReference>
<evidence type="ECO:0000313" key="8">
    <source>
        <dbReference type="EMBL" id="EEF36701.1"/>
    </source>
</evidence>
<dbReference type="PROSITE" id="PS01031">
    <property type="entry name" value="SHSP"/>
    <property type="match status" value="1"/>
</dbReference>
<dbReference type="GO" id="GO:0034605">
    <property type="term" value="P:cellular response to heat"/>
    <property type="evidence" value="ECO:0000318"/>
    <property type="project" value="GO_Central"/>
</dbReference>
<name>B9SI99_RICCO</name>
<dbReference type="Pfam" id="PF00011">
    <property type="entry name" value="HSP20"/>
    <property type="match status" value="1"/>
</dbReference>
<dbReference type="InParanoid" id="B9SI99"/>
<dbReference type="Gene3D" id="2.60.40.790">
    <property type="match status" value="1"/>
</dbReference>
<feature type="transmembrane region" description="Helical" evidence="6">
    <location>
        <begin position="146"/>
        <end position="168"/>
    </location>
</feature>
<evidence type="ECO:0000256" key="6">
    <source>
        <dbReference type="SAM" id="Phobius"/>
    </source>
</evidence>
<reference evidence="9" key="1">
    <citation type="journal article" date="2010" name="Nat. Biotechnol.">
        <title>Draft genome sequence of the oilseed species Ricinus communis.</title>
        <authorList>
            <person name="Chan A.P."/>
            <person name="Crabtree J."/>
            <person name="Zhao Q."/>
            <person name="Lorenzi H."/>
            <person name="Orvis J."/>
            <person name="Puiu D."/>
            <person name="Melake-Berhan A."/>
            <person name="Jones K.M."/>
            <person name="Redman J."/>
            <person name="Chen G."/>
            <person name="Cahoon E.B."/>
            <person name="Gedil M."/>
            <person name="Stanke M."/>
            <person name="Haas B.J."/>
            <person name="Wortman J.R."/>
            <person name="Fraser-Liggett C.M."/>
            <person name="Ravel J."/>
            <person name="Rabinowicz P.D."/>
        </authorList>
    </citation>
    <scope>NUCLEOTIDE SEQUENCE [LARGE SCALE GENOMIC DNA]</scope>
    <source>
        <strain evidence="9">cv. Hale</strain>
    </source>
</reference>
<dbReference type="InterPro" id="IPR002068">
    <property type="entry name" value="A-crystallin/Hsp20_dom"/>
</dbReference>
<dbReference type="SUPFAM" id="SSF49764">
    <property type="entry name" value="HSP20-like chaperones"/>
    <property type="match status" value="1"/>
</dbReference>
<dbReference type="EMBL" id="EQ973969">
    <property type="protein sequence ID" value="EEF36701.1"/>
    <property type="molecule type" value="Genomic_DNA"/>
</dbReference>
<accession>B9SI99</accession>
<dbReference type="AlphaFoldDB" id="B9SI99"/>
<dbReference type="STRING" id="3988.B9SI99"/>
<proteinExistence type="inferred from homology"/>
<evidence type="ECO:0000313" key="9">
    <source>
        <dbReference type="Proteomes" id="UP000008311"/>
    </source>
</evidence>
<dbReference type="eggNOG" id="KOG0710">
    <property type="taxonomic scope" value="Eukaryota"/>
</dbReference>
<keyword evidence="2" id="KW-1003">Cell membrane</keyword>
<dbReference type="GO" id="GO:0006952">
    <property type="term" value="P:defense response"/>
    <property type="evidence" value="ECO:0007669"/>
    <property type="project" value="UniProtKB-KW"/>
</dbReference>
<dbReference type="PANTHER" id="PTHR43670">
    <property type="entry name" value="HEAT SHOCK PROTEIN 26"/>
    <property type="match status" value="1"/>
</dbReference>
<feature type="domain" description="SHSP" evidence="7">
    <location>
        <begin position="20"/>
        <end position="126"/>
    </location>
</feature>
<organism evidence="8 9">
    <name type="scientific">Ricinus communis</name>
    <name type="common">Castor bean</name>
    <dbReference type="NCBI Taxonomy" id="3988"/>
    <lineage>
        <taxon>Eukaryota</taxon>
        <taxon>Viridiplantae</taxon>
        <taxon>Streptophyta</taxon>
        <taxon>Embryophyta</taxon>
        <taxon>Tracheophyta</taxon>
        <taxon>Spermatophyta</taxon>
        <taxon>Magnoliopsida</taxon>
        <taxon>eudicotyledons</taxon>
        <taxon>Gunneridae</taxon>
        <taxon>Pentapetalae</taxon>
        <taxon>rosids</taxon>
        <taxon>fabids</taxon>
        <taxon>Malpighiales</taxon>
        <taxon>Euphorbiaceae</taxon>
        <taxon>Acalyphoideae</taxon>
        <taxon>Acalypheae</taxon>
        <taxon>Ricinus</taxon>
    </lineage>
</organism>
<dbReference type="KEGG" id="rcu:8282384"/>
<dbReference type="CDD" id="cd06464">
    <property type="entry name" value="ACD_sHsps-like"/>
    <property type="match status" value="1"/>
</dbReference>
<comment type="subcellular location">
    <subcellularLocation>
        <location evidence="1">Cell membrane</location>
        <topology evidence="1">Single-pass membrane protein</topology>
    </subcellularLocation>
</comment>
<evidence type="ECO:0000256" key="4">
    <source>
        <dbReference type="PROSITE-ProRule" id="PRU00285"/>
    </source>
</evidence>
<dbReference type="InterPro" id="IPR008978">
    <property type="entry name" value="HSP20-like_chaperone"/>
</dbReference>
<evidence type="ECO:0000256" key="3">
    <source>
        <dbReference type="ARBA" id="ARBA00022821"/>
    </source>
</evidence>
<dbReference type="GO" id="GO:0005886">
    <property type="term" value="C:plasma membrane"/>
    <property type="evidence" value="ECO:0007669"/>
    <property type="project" value="UniProtKB-SubCell"/>
</dbReference>
<dbReference type="SMR" id="B9SI99"/>